<dbReference type="PANTHER" id="PTHR36986">
    <property type="entry name" value="UPF0643 PROTEIN PB2B2.08"/>
    <property type="match status" value="1"/>
</dbReference>
<protein>
    <submittedName>
        <fullName evidence="1">Uncharacterized protein</fullName>
    </submittedName>
</protein>
<name>A0A6H0XMJ9_9PEZI</name>
<reference evidence="1 2" key="1">
    <citation type="journal article" date="2016" name="Sci. Rep.">
        <title>Peltaster fructicola genome reveals evolution from an invasive phytopathogen to an ectophytic parasite.</title>
        <authorList>
            <person name="Xu C."/>
            <person name="Chen H."/>
            <person name="Gleason M.L."/>
            <person name="Xu J.R."/>
            <person name="Liu H."/>
            <person name="Zhang R."/>
            <person name="Sun G."/>
        </authorList>
    </citation>
    <scope>NUCLEOTIDE SEQUENCE [LARGE SCALE GENOMIC DNA]</scope>
    <source>
        <strain evidence="1 2">LNHT1506</strain>
    </source>
</reference>
<keyword evidence="2" id="KW-1185">Reference proteome</keyword>
<accession>A0A6H0XMJ9</accession>
<proteinExistence type="predicted"/>
<organism evidence="1 2">
    <name type="scientific">Peltaster fructicola</name>
    <dbReference type="NCBI Taxonomy" id="286661"/>
    <lineage>
        <taxon>Eukaryota</taxon>
        <taxon>Fungi</taxon>
        <taxon>Dikarya</taxon>
        <taxon>Ascomycota</taxon>
        <taxon>Pezizomycotina</taxon>
        <taxon>Dothideomycetes</taxon>
        <taxon>Dothideomycetes incertae sedis</taxon>
        <taxon>Peltaster</taxon>
    </lineage>
</organism>
<dbReference type="Proteomes" id="UP000503462">
    <property type="component" value="Chromosome 1"/>
</dbReference>
<dbReference type="EMBL" id="CP051139">
    <property type="protein sequence ID" value="QIW95981.1"/>
    <property type="molecule type" value="Genomic_DNA"/>
</dbReference>
<dbReference type="OrthoDB" id="2140489at2759"/>
<dbReference type="AlphaFoldDB" id="A0A6H0XMJ9"/>
<evidence type="ECO:0000313" key="2">
    <source>
        <dbReference type="Proteomes" id="UP000503462"/>
    </source>
</evidence>
<evidence type="ECO:0000313" key="1">
    <source>
        <dbReference type="EMBL" id="QIW95981.1"/>
    </source>
</evidence>
<sequence length="223" mass="24586">MTEVTTKALATSNAPSMDSCKHNHGAIIVETEIELSSDDESEYLALPGHIISSPYTDATHQLDLCTLTPPFAGFAKALISMNNIRPDYATAPYQESFNWNEIAESFSKQAVGDISFFVIVFRSRLKLDADRDLLGELDKAAHLEAVEAGGLLKYWFGTPDDNRRNLATCLWRARQDASLGGVGPGHAAAMLAARNMYDEWLVERLKLTVDASLGTWSFTPWVD</sequence>
<dbReference type="PANTHER" id="PTHR36986:SF1">
    <property type="entry name" value="UPF0643 PROTEIN PB2B2.08"/>
    <property type="match status" value="1"/>
</dbReference>
<gene>
    <name evidence="1" type="ORF">AMS68_001499</name>
</gene>